<sequence length="180" mass="19553">MADLGAMAKTKRFTLQTNLPIERVYTVVSGDTYLLTMEGSRDEESTEILYAQREDRPDGTVCAEVHGAPFQDEGDGEGDGDGVGADSTERAVIRQITQVTPLTEQGFGVHSSAGLPQDMGTMTSVLAYRPIEDGTQVDVEFTADVSVPLVGGMIEKRFLSEVEETVGRGMRRIEFLDARS</sequence>
<comment type="caution">
    <text evidence="1">The sequence shown here is derived from an EMBL/GenBank/DDBJ whole genome shotgun (WGS) entry which is preliminary data.</text>
</comment>
<dbReference type="InterPro" id="IPR023393">
    <property type="entry name" value="START-like_dom_sf"/>
</dbReference>
<evidence type="ECO:0008006" key="3">
    <source>
        <dbReference type="Google" id="ProtNLM"/>
    </source>
</evidence>
<dbReference type="Proteomes" id="UP000251047">
    <property type="component" value="Unassembled WGS sequence"/>
</dbReference>
<evidence type="ECO:0000313" key="1">
    <source>
        <dbReference type="EMBL" id="RAV33368.1"/>
    </source>
</evidence>
<dbReference type="InterPro" id="IPR019639">
    <property type="entry name" value="DUF2505"/>
</dbReference>
<accession>A0A364V9T1</accession>
<protein>
    <recommendedName>
        <fullName evidence="3">DUF2505 domain-containing protein</fullName>
    </recommendedName>
</protein>
<name>A0A364V9T1_9CORY</name>
<gene>
    <name evidence="1" type="ORF">CWC39_08810</name>
</gene>
<dbReference type="AlphaFoldDB" id="A0A364V9T1"/>
<proteinExistence type="predicted"/>
<dbReference type="EMBL" id="PHQP01000082">
    <property type="protein sequence ID" value="RAV33368.1"/>
    <property type="molecule type" value="Genomic_DNA"/>
</dbReference>
<dbReference type="Gene3D" id="3.30.530.20">
    <property type="match status" value="1"/>
</dbReference>
<dbReference type="Pfam" id="PF10698">
    <property type="entry name" value="DUF2505"/>
    <property type="match status" value="1"/>
</dbReference>
<reference evidence="1 2" key="1">
    <citation type="journal article" date="2018" name="Syst. Appl. Microbiol.">
        <title>Corynebacterium heidelbergense sp. nov., isolated from the preen glands of Egyptian geese (Alopochen aegyptiacus).</title>
        <authorList>
            <person name="Braun M.S."/>
            <person name="Wang E."/>
            <person name="Zimmermann S."/>
            <person name="Wink M."/>
        </authorList>
    </citation>
    <scope>NUCLEOTIDE SEQUENCE [LARGE SCALE GENOMIC DNA]</scope>
    <source>
        <strain evidence="1 2">DSM 104638</strain>
    </source>
</reference>
<evidence type="ECO:0000313" key="2">
    <source>
        <dbReference type="Proteomes" id="UP000251047"/>
    </source>
</evidence>
<organism evidence="1 2">
    <name type="scientific">Corynebacterium heidelbergense</name>
    <dbReference type="NCBI Taxonomy" id="2055947"/>
    <lineage>
        <taxon>Bacteria</taxon>
        <taxon>Bacillati</taxon>
        <taxon>Actinomycetota</taxon>
        <taxon>Actinomycetes</taxon>
        <taxon>Mycobacteriales</taxon>
        <taxon>Corynebacteriaceae</taxon>
        <taxon>Corynebacterium</taxon>
    </lineage>
</organism>